<keyword evidence="2" id="KW-0732">Signal</keyword>
<dbReference type="RefSeq" id="WP_071899743.1">
    <property type="nucleotide sequence ID" value="NZ_MPIN01000004.1"/>
</dbReference>
<sequence>MMRIALVVVWGGMMFAAGEAEACEAHAAKARATAPVSPDSRREDAAPDAAAGKKDGVDEPHAAKCQCSSAADCTCKKGSCECAKCKPRRQEVPAEAEAAAMREAHRDAGTGVGV</sequence>
<dbReference type="Proteomes" id="UP000182229">
    <property type="component" value="Unassembled WGS sequence"/>
</dbReference>
<feature type="signal peptide" evidence="2">
    <location>
        <begin position="1"/>
        <end position="22"/>
    </location>
</feature>
<feature type="compositionally biased region" description="Basic and acidic residues" evidence="1">
    <location>
        <begin position="39"/>
        <end position="60"/>
    </location>
</feature>
<feature type="region of interest" description="Disordered" evidence="1">
    <location>
        <begin position="27"/>
        <end position="60"/>
    </location>
</feature>
<reference evidence="3 4" key="2">
    <citation type="submission" date="2016-12" db="EMBL/GenBank/DDBJ databases">
        <title>Draft Genome Sequence of Cystobacter ferrugineus Strain Cbfe23.</title>
        <authorList>
            <person name="Akbar S."/>
            <person name="Dowd S.E."/>
            <person name="Stevens D.C."/>
        </authorList>
    </citation>
    <scope>NUCLEOTIDE SEQUENCE [LARGE SCALE GENOMIC DNA]</scope>
    <source>
        <strain evidence="3 4">Cbfe23</strain>
    </source>
</reference>
<gene>
    <name evidence="3" type="ORF">BON30_18965</name>
</gene>
<reference evidence="4" key="1">
    <citation type="submission" date="2016-11" db="EMBL/GenBank/DDBJ databases">
        <authorList>
            <person name="Shukria A."/>
            <person name="Stevens D.C."/>
        </authorList>
    </citation>
    <scope>NUCLEOTIDE SEQUENCE [LARGE SCALE GENOMIC DNA]</scope>
    <source>
        <strain evidence="4">Cbfe23</strain>
    </source>
</reference>
<proteinExistence type="predicted"/>
<evidence type="ECO:0000313" key="3">
    <source>
        <dbReference type="EMBL" id="OJH39576.1"/>
    </source>
</evidence>
<evidence type="ECO:0000256" key="2">
    <source>
        <dbReference type="SAM" id="SignalP"/>
    </source>
</evidence>
<evidence type="ECO:0000313" key="4">
    <source>
        <dbReference type="Proteomes" id="UP000182229"/>
    </source>
</evidence>
<feature type="region of interest" description="Disordered" evidence="1">
    <location>
        <begin position="95"/>
        <end position="114"/>
    </location>
</feature>
<organism evidence="3 4">
    <name type="scientific">Cystobacter ferrugineus</name>
    <dbReference type="NCBI Taxonomy" id="83449"/>
    <lineage>
        <taxon>Bacteria</taxon>
        <taxon>Pseudomonadati</taxon>
        <taxon>Myxococcota</taxon>
        <taxon>Myxococcia</taxon>
        <taxon>Myxococcales</taxon>
        <taxon>Cystobacterineae</taxon>
        <taxon>Archangiaceae</taxon>
        <taxon>Cystobacter</taxon>
    </lineage>
</organism>
<comment type="caution">
    <text evidence="3">The sequence shown here is derived from an EMBL/GenBank/DDBJ whole genome shotgun (WGS) entry which is preliminary data.</text>
</comment>
<keyword evidence="4" id="KW-1185">Reference proteome</keyword>
<accession>A0A1L9BBD4</accession>
<protein>
    <recommendedName>
        <fullName evidence="5">Metallothionein</fullName>
    </recommendedName>
</protein>
<evidence type="ECO:0000256" key="1">
    <source>
        <dbReference type="SAM" id="MobiDB-lite"/>
    </source>
</evidence>
<dbReference type="EMBL" id="MPIN01000004">
    <property type="protein sequence ID" value="OJH39576.1"/>
    <property type="molecule type" value="Genomic_DNA"/>
</dbReference>
<name>A0A1L9BBD4_9BACT</name>
<dbReference type="AlphaFoldDB" id="A0A1L9BBD4"/>
<evidence type="ECO:0008006" key="5">
    <source>
        <dbReference type="Google" id="ProtNLM"/>
    </source>
</evidence>
<feature type="chain" id="PRO_5013222407" description="Metallothionein" evidence="2">
    <location>
        <begin position="23"/>
        <end position="114"/>
    </location>
</feature>